<reference evidence="3" key="2">
    <citation type="journal article" date="2019" name="Genome Biol. Evol.">
        <title>Day and night: Metabolic profiles and evolutionary relationships of six axenic non-marine cyanobacteria.</title>
        <authorList>
            <person name="Will S.E."/>
            <person name="Henke P."/>
            <person name="Boedeker C."/>
            <person name="Huang S."/>
            <person name="Brinkmann H."/>
            <person name="Rohde M."/>
            <person name="Jarek M."/>
            <person name="Friedl T."/>
            <person name="Seufert S."/>
            <person name="Schumacher M."/>
            <person name="Overmann J."/>
            <person name="Neumann-Schaal M."/>
            <person name="Petersen J."/>
        </authorList>
    </citation>
    <scope>NUCLEOTIDE SEQUENCE [LARGE SCALE GENOMIC DNA]</scope>
    <source>
        <strain evidence="3">PCC 7102</strain>
    </source>
</reference>
<evidence type="ECO:0000259" key="2">
    <source>
        <dbReference type="Pfam" id="PF13649"/>
    </source>
</evidence>
<evidence type="ECO:0000313" key="4">
    <source>
        <dbReference type="Proteomes" id="UP000271624"/>
    </source>
</evidence>
<organism evidence="3 4">
    <name type="scientific">Dulcicalothrix desertica PCC 7102</name>
    <dbReference type="NCBI Taxonomy" id="232991"/>
    <lineage>
        <taxon>Bacteria</taxon>
        <taxon>Bacillati</taxon>
        <taxon>Cyanobacteriota</taxon>
        <taxon>Cyanophyceae</taxon>
        <taxon>Nostocales</taxon>
        <taxon>Calotrichaceae</taxon>
        <taxon>Dulcicalothrix</taxon>
    </lineage>
</organism>
<comment type="caution">
    <text evidence="3">The sequence shown here is derived from an EMBL/GenBank/DDBJ whole genome shotgun (WGS) entry which is preliminary data.</text>
</comment>
<reference evidence="3" key="1">
    <citation type="submission" date="2018-12" db="EMBL/GenBank/DDBJ databases">
        <authorList>
            <person name="Will S."/>
            <person name="Neumann-Schaal M."/>
            <person name="Henke P."/>
        </authorList>
    </citation>
    <scope>NUCLEOTIDE SEQUENCE</scope>
    <source>
        <strain evidence="3">PCC 7102</strain>
    </source>
</reference>
<dbReference type="SUPFAM" id="SSF53335">
    <property type="entry name" value="S-adenosyl-L-methionine-dependent methyltransferases"/>
    <property type="match status" value="2"/>
</dbReference>
<sequence>MFDLIIQKANFTEYNFQKTANKNDPLSHLFEDWIDYYKLKWAIAKVLNPSSILEIGVRFGYSAVAFLEASPSAKYVGIDLDTDSYGGVKGAIDWARQITQQYNTEFIVADTQSMEFFPGDVYDLIHVDGQQDGDSSFHDLKLAIKQARYVLVDGYFWTRPNFLAVSDFLFHNVDLLDWYGVIPGYAGELLIKVSENYLSQANKFTSKASSSLMIRQTYTDEYFTQDCGGFDAYSKNQGKRLEDARLIAVANISSFKKSGRVLDLGCGRGELSYYFARQGFAVTSVDYSPSAMKLAKQCFEKEDKLQKNVEFICDDVCNIILQHKYDLAVASDLIEHLAFEEVDKLYQKVATHLKSDGLFVVHTFPNLWYYKYEYSRRRKIAASIGAYLPKEPRSRYEQLMHINEQSPVVLKKQLSKYFKYVYLWFGCPENPGGSLINKFSIKEMRQAPSLFAVASQQQLNYEQLKNTLQMSPLPDILPGKINLLVKSYPMMVSVDSEFEIELEIQNTSEFILNSCGQNPVHISYHWMSKDHEYLVFDGKRTKIIPVLYTNKGLSIKLFGHQVNKGTYSATVQSLSNTGSYVLRITLVQEGVRWFDVKPTELYQDLYIDIISN</sequence>
<dbReference type="Pfam" id="PF13649">
    <property type="entry name" value="Methyltransf_25"/>
    <property type="match status" value="1"/>
</dbReference>
<gene>
    <name evidence="3" type="ORF">DSM106972_018550</name>
</gene>
<accession>A0A433VNJ1</accession>
<protein>
    <recommendedName>
        <fullName evidence="2">Methyltransferase domain-containing protein</fullName>
    </recommendedName>
</protein>
<dbReference type="EMBL" id="RSCL01000004">
    <property type="protein sequence ID" value="RUT07595.1"/>
    <property type="molecule type" value="Genomic_DNA"/>
</dbReference>
<feature type="domain" description="Methyltransferase" evidence="2">
    <location>
        <begin position="261"/>
        <end position="357"/>
    </location>
</feature>
<dbReference type="PANTHER" id="PTHR43861">
    <property type="entry name" value="TRANS-ACONITATE 2-METHYLTRANSFERASE-RELATED"/>
    <property type="match status" value="1"/>
</dbReference>
<dbReference type="GO" id="GO:0016740">
    <property type="term" value="F:transferase activity"/>
    <property type="evidence" value="ECO:0007669"/>
    <property type="project" value="UniProtKB-KW"/>
</dbReference>
<dbReference type="Proteomes" id="UP000271624">
    <property type="component" value="Unassembled WGS sequence"/>
</dbReference>
<proteinExistence type="predicted"/>
<dbReference type="CDD" id="cd02440">
    <property type="entry name" value="AdoMet_MTases"/>
    <property type="match status" value="2"/>
</dbReference>
<dbReference type="RefSeq" id="WP_127080484.1">
    <property type="nucleotide sequence ID" value="NZ_RSCL01000004.1"/>
</dbReference>
<dbReference type="OrthoDB" id="9760689at2"/>
<evidence type="ECO:0000256" key="1">
    <source>
        <dbReference type="ARBA" id="ARBA00022679"/>
    </source>
</evidence>
<dbReference type="Pfam" id="PF13578">
    <property type="entry name" value="Methyltransf_24"/>
    <property type="match status" value="1"/>
</dbReference>
<dbReference type="AlphaFoldDB" id="A0A433VNJ1"/>
<dbReference type="InterPro" id="IPR041698">
    <property type="entry name" value="Methyltransf_25"/>
</dbReference>
<dbReference type="Gene3D" id="3.40.50.150">
    <property type="entry name" value="Vaccinia Virus protein VP39"/>
    <property type="match status" value="2"/>
</dbReference>
<keyword evidence="4" id="KW-1185">Reference proteome</keyword>
<name>A0A433VNJ1_9CYAN</name>
<dbReference type="InterPro" id="IPR029063">
    <property type="entry name" value="SAM-dependent_MTases_sf"/>
</dbReference>
<evidence type="ECO:0000313" key="3">
    <source>
        <dbReference type="EMBL" id="RUT07595.1"/>
    </source>
</evidence>
<keyword evidence="1" id="KW-0808">Transferase</keyword>